<gene>
    <name evidence="2" type="ORF">MSEDJ_19550</name>
</gene>
<accession>A0A7I7QN84</accession>
<evidence type="ECO:0000256" key="1">
    <source>
        <dbReference type="SAM" id="MobiDB-lite"/>
    </source>
</evidence>
<evidence type="ECO:0000313" key="2">
    <source>
        <dbReference type="EMBL" id="BBY27859.1"/>
    </source>
</evidence>
<dbReference type="Proteomes" id="UP000467193">
    <property type="component" value="Chromosome"/>
</dbReference>
<evidence type="ECO:0000313" key="3">
    <source>
        <dbReference type="Proteomes" id="UP000467193"/>
    </source>
</evidence>
<protein>
    <submittedName>
        <fullName evidence="2">Uncharacterized protein</fullName>
    </submittedName>
</protein>
<reference evidence="2 3" key="1">
    <citation type="journal article" date="2019" name="Emerg. Microbes Infect.">
        <title>Comprehensive subspecies identification of 175 nontuberculous mycobacteria species based on 7547 genomic profiles.</title>
        <authorList>
            <person name="Matsumoto Y."/>
            <person name="Kinjo T."/>
            <person name="Motooka D."/>
            <person name="Nabeya D."/>
            <person name="Jung N."/>
            <person name="Uechi K."/>
            <person name="Horii T."/>
            <person name="Iida T."/>
            <person name="Fujita J."/>
            <person name="Nakamura S."/>
        </authorList>
    </citation>
    <scope>NUCLEOTIDE SEQUENCE [LARGE SCALE GENOMIC DNA]</scope>
    <source>
        <strain evidence="2 3">JCM 17899</strain>
    </source>
</reference>
<keyword evidence="3" id="KW-1185">Reference proteome</keyword>
<dbReference type="EMBL" id="AP022588">
    <property type="protein sequence ID" value="BBY27859.1"/>
    <property type="molecule type" value="Genomic_DNA"/>
</dbReference>
<sequence length="88" mass="9579">MAERQDTSPTLDAASPAKPGCWALQKPAPEDSYLVEGHSRARGGAGPMLPIDRDFRVARVAFRVSFEHPRWTLSGLPPTWHGAASLRA</sequence>
<proteinExistence type="predicted"/>
<name>A0A7I7QN84_9MYCO</name>
<dbReference type="KEGG" id="msei:MSEDJ_19550"/>
<organism evidence="2 3">
    <name type="scientific">Mycolicibacterium sediminis</name>
    <dbReference type="NCBI Taxonomy" id="1286180"/>
    <lineage>
        <taxon>Bacteria</taxon>
        <taxon>Bacillati</taxon>
        <taxon>Actinomycetota</taxon>
        <taxon>Actinomycetes</taxon>
        <taxon>Mycobacteriales</taxon>
        <taxon>Mycobacteriaceae</taxon>
        <taxon>Mycolicibacterium</taxon>
    </lineage>
</organism>
<feature type="region of interest" description="Disordered" evidence="1">
    <location>
        <begin position="1"/>
        <end position="20"/>
    </location>
</feature>
<dbReference type="AlphaFoldDB" id="A0A7I7QN84"/>